<dbReference type="Gene3D" id="1.20.1250.20">
    <property type="entry name" value="MFS general substrate transporter like domains"/>
    <property type="match status" value="1"/>
</dbReference>
<feature type="transmembrane region" description="Helical" evidence="7">
    <location>
        <begin position="147"/>
        <end position="169"/>
    </location>
</feature>
<dbReference type="Pfam" id="PF00083">
    <property type="entry name" value="Sugar_tr"/>
    <property type="match status" value="1"/>
</dbReference>
<evidence type="ECO:0000313" key="9">
    <source>
        <dbReference type="EMBL" id="CEI63604.1"/>
    </source>
</evidence>
<dbReference type="GO" id="GO:0016020">
    <property type="term" value="C:membrane"/>
    <property type="evidence" value="ECO:0007669"/>
    <property type="project" value="UniProtKB-SubCell"/>
</dbReference>
<evidence type="ECO:0000313" key="10">
    <source>
        <dbReference type="Proteomes" id="UP000245910"/>
    </source>
</evidence>
<feature type="transmembrane region" description="Helical" evidence="7">
    <location>
        <begin position="89"/>
        <end position="107"/>
    </location>
</feature>
<feature type="transmembrane region" description="Helical" evidence="7">
    <location>
        <begin position="326"/>
        <end position="348"/>
    </location>
</feature>
<keyword evidence="3" id="KW-0813">Transport</keyword>
<evidence type="ECO:0000256" key="6">
    <source>
        <dbReference type="ARBA" id="ARBA00023136"/>
    </source>
</evidence>
<dbReference type="GO" id="GO:0005351">
    <property type="term" value="F:carbohydrate:proton symporter activity"/>
    <property type="evidence" value="ECO:0007669"/>
    <property type="project" value="TreeGrafter"/>
</dbReference>
<feature type="transmembrane region" description="Helical" evidence="7">
    <location>
        <begin position="454"/>
        <end position="473"/>
    </location>
</feature>
<feature type="domain" description="Major facilitator superfamily (MFS) profile" evidence="8">
    <location>
        <begin position="15"/>
        <end position="477"/>
    </location>
</feature>
<feature type="transmembrane region" description="Helical" evidence="7">
    <location>
        <begin position="355"/>
        <end position="377"/>
    </location>
</feature>
<dbReference type="InterPro" id="IPR036259">
    <property type="entry name" value="MFS_trans_sf"/>
</dbReference>
<name>A0A2L2SZL8_9HYPO</name>
<dbReference type="PRINTS" id="PR00171">
    <property type="entry name" value="SUGRTRNSPORT"/>
</dbReference>
<dbReference type="Proteomes" id="UP000245910">
    <property type="component" value="Chromosome I"/>
</dbReference>
<feature type="transmembrane region" description="Helical" evidence="7">
    <location>
        <begin position="383"/>
        <end position="412"/>
    </location>
</feature>
<evidence type="ECO:0000256" key="5">
    <source>
        <dbReference type="ARBA" id="ARBA00022989"/>
    </source>
</evidence>
<organism evidence="9 10">
    <name type="scientific">Fusarium venenatum</name>
    <dbReference type="NCBI Taxonomy" id="56646"/>
    <lineage>
        <taxon>Eukaryota</taxon>
        <taxon>Fungi</taxon>
        <taxon>Dikarya</taxon>
        <taxon>Ascomycota</taxon>
        <taxon>Pezizomycotina</taxon>
        <taxon>Sordariomycetes</taxon>
        <taxon>Hypocreomycetidae</taxon>
        <taxon>Hypocreales</taxon>
        <taxon>Nectriaceae</taxon>
        <taxon>Fusarium</taxon>
    </lineage>
</organism>
<keyword evidence="5 7" id="KW-1133">Transmembrane helix</keyword>
<dbReference type="InterPro" id="IPR050360">
    <property type="entry name" value="MFS_Sugar_Transporters"/>
</dbReference>
<comment type="similarity">
    <text evidence="2">Belongs to the major facilitator superfamily. Sugar transporter (TC 2.A.1.1) family.</text>
</comment>
<dbReference type="PANTHER" id="PTHR48022:SF11">
    <property type="entry name" value="MONOSACCHARIDE TRANSPORTER (HXT8), PUTATIVE (AFU_ORTHOLOGUE AFUA_2G08120)-RELATED"/>
    <property type="match status" value="1"/>
</dbReference>
<dbReference type="PANTHER" id="PTHR48022">
    <property type="entry name" value="PLASTIDIC GLUCOSE TRANSPORTER 4"/>
    <property type="match status" value="1"/>
</dbReference>
<keyword evidence="4 7" id="KW-0812">Transmembrane</keyword>
<dbReference type="InterPro" id="IPR005829">
    <property type="entry name" value="Sugar_transporter_CS"/>
</dbReference>
<evidence type="ECO:0000256" key="1">
    <source>
        <dbReference type="ARBA" id="ARBA00004141"/>
    </source>
</evidence>
<feature type="transmembrane region" description="Helical" evidence="7">
    <location>
        <begin position="12"/>
        <end position="38"/>
    </location>
</feature>
<keyword evidence="6 7" id="KW-0472">Membrane</keyword>
<feature type="transmembrane region" description="Helical" evidence="7">
    <location>
        <begin position="181"/>
        <end position="201"/>
    </location>
</feature>
<dbReference type="SUPFAM" id="SSF103473">
    <property type="entry name" value="MFS general substrate transporter"/>
    <property type="match status" value="1"/>
</dbReference>
<protein>
    <recommendedName>
        <fullName evidence="8">Major facilitator superfamily (MFS) profile domain-containing protein</fullName>
    </recommendedName>
</protein>
<dbReference type="InterPro" id="IPR005828">
    <property type="entry name" value="MFS_sugar_transport-like"/>
</dbReference>
<evidence type="ECO:0000256" key="2">
    <source>
        <dbReference type="ARBA" id="ARBA00010992"/>
    </source>
</evidence>
<feature type="transmembrane region" description="Helical" evidence="7">
    <location>
        <begin position="424"/>
        <end position="448"/>
    </location>
</feature>
<accession>A0A2L2SZL8</accession>
<evidence type="ECO:0000259" key="8">
    <source>
        <dbReference type="PROSITE" id="PS50850"/>
    </source>
</evidence>
<dbReference type="InterPro" id="IPR003663">
    <property type="entry name" value="Sugar/inositol_transpt"/>
</dbReference>
<evidence type="ECO:0000256" key="7">
    <source>
        <dbReference type="SAM" id="Phobius"/>
    </source>
</evidence>
<dbReference type="InterPro" id="IPR020846">
    <property type="entry name" value="MFS_dom"/>
</dbReference>
<reference evidence="10" key="1">
    <citation type="submission" date="2014-10" db="EMBL/GenBank/DDBJ databases">
        <authorList>
            <person name="King R."/>
        </authorList>
    </citation>
    <scope>NUCLEOTIDE SEQUENCE [LARGE SCALE GENOMIC DNA]</scope>
    <source>
        <strain evidence="10">A3/5</strain>
    </source>
</reference>
<dbReference type="EMBL" id="LN649229">
    <property type="protein sequence ID" value="CEI63604.1"/>
    <property type="molecule type" value="Genomic_DNA"/>
</dbReference>
<feature type="transmembrane region" description="Helical" evidence="7">
    <location>
        <begin position="58"/>
        <end position="82"/>
    </location>
</feature>
<proteinExistence type="inferred from homology"/>
<comment type="subcellular location">
    <subcellularLocation>
        <location evidence="1">Membrane</location>
        <topology evidence="1">Multi-pass membrane protein</topology>
    </subcellularLocation>
</comment>
<sequence>MAKIAESRSMLNVLISVFVTPGSFSYGYSASIIASTLGQSHFISHFNLVPVHNPNANALLGATNGLFQTGGLLGALSIGYCADRFSRRAASIISSLILCVGGALQAASQNISMFLAMLFFTGMGVGQIAGAVPLYQSEISPPHSRGLLVCLHGVLIGTGYSIAGWVGYACYPLSGSLQWRIPLALQVVTPALLCIGTLFLPESPRWRVTKKVQCTAVSLKANWCLVLQNDRPDEALDVLKRLHANVQDTEFQFARKEFHDMQQQLSLEKTTGKDSYMDLLTQKGLLKRVIVGFLTMFGAQCTGTLVVNNYRTVLYSNVGYDGRTAIAFTAGWVTVSIAGNAITAIFVDKLGRVKFMIIGFTGIVCVLIGEIVCLALLESRESYGLSLAAIAFLYGHIAFFSSCIDATTYIYASEIFPTHLRARGLSLSLSGLFLVSLCFTQAATSALASIGWRYYILFTVMSALMVLVLFFYFPETKGLSLEEMAKLFGDEVATDVAASVPGEAILEAKGSQAQEMVSEHCERV</sequence>
<dbReference type="PROSITE" id="PS50850">
    <property type="entry name" value="MFS"/>
    <property type="match status" value="1"/>
</dbReference>
<keyword evidence="10" id="KW-1185">Reference proteome</keyword>
<feature type="transmembrane region" description="Helical" evidence="7">
    <location>
        <begin position="113"/>
        <end position="135"/>
    </location>
</feature>
<dbReference type="AlphaFoldDB" id="A0A2L2SZL8"/>
<evidence type="ECO:0000256" key="3">
    <source>
        <dbReference type="ARBA" id="ARBA00022448"/>
    </source>
</evidence>
<dbReference type="PROSITE" id="PS00217">
    <property type="entry name" value="SUGAR_TRANSPORT_2"/>
    <property type="match status" value="1"/>
</dbReference>
<feature type="transmembrane region" description="Helical" evidence="7">
    <location>
        <begin position="285"/>
        <end position="306"/>
    </location>
</feature>
<evidence type="ECO:0000256" key="4">
    <source>
        <dbReference type="ARBA" id="ARBA00022692"/>
    </source>
</evidence>